<evidence type="ECO:0000256" key="2">
    <source>
        <dbReference type="PIRSR" id="PIRSR620023-2"/>
    </source>
</evidence>
<evidence type="ECO:0008006" key="5">
    <source>
        <dbReference type="Google" id="ProtNLM"/>
    </source>
</evidence>
<comment type="caution">
    <text evidence="3">The sequence shown here is derived from an EMBL/GenBank/DDBJ whole genome shotgun (WGS) entry which is preliminary data.</text>
</comment>
<dbReference type="NCBIfam" id="TIGR03590">
    <property type="entry name" value="PseG"/>
    <property type="match status" value="1"/>
</dbReference>
<organism evidence="3 4">
    <name type="scientific">Aliiglaciecola lipolytica E3</name>
    <dbReference type="NCBI Taxonomy" id="1127673"/>
    <lineage>
        <taxon>Bacteria</taxon>
        <taxon>Pseudomonadati</taxon>
        <taxon>Pseudomonadota</taxon>
        <taxon>Gammaproteobacteria</taxon>
        <taxon>Alteromonadales</taxon>
        <taxon>Alteromonadaceae</taxon>
        <taxon>Aliiglaciecola</taxon>
    </lineage>
</organism>
<dbReference type="EMBL" id="BAEN01000049">
    <property type="protein sequence ID" value="GAC15199.1"/>
    <property type="molecule type" value="Genomic_DNA"/>
</dbReference>
<reference evidence="3 4" key="1">
    <citation type="journal article" date="2017" name="Antonie Van Leeuwenhoek">
        <title>Rhizobium rhizosphaerae sp. nov., a novel species isolated from rice rhizosphere.</title>
        <authorList>
            <person name="Zhao J.J."/>
            <person name="Zhang J."/>
            <person name="Zhang R.J."/>
            <person name="Zhang C.W."/>
            <person name="Yin H.Q."/>
            <person name="Zhang X.X."/>
        </authorList>
    </citation>
    <scope>NUCLEOTIDE SEQUENCE [LARGE SCALE GENOMIC DNA]</scope>
    <source>
        <strain evidence="3 4">E3</strain>
    </source>
</reference>
<dbReference type="InterPro" id="IPR020023">
    <property type="entry name" value="PseG"/>
</dbReference>
<evidence type="ECO:0000256" key="1">
    <source>
        <dbReference type="PIRSR" id="PIRSR620023-1"/>
    </source>
</evidence>
<keyword evidence="4" id="KW-1185">Reference proteome</keyword>
<proteinExistence type="predicted"/>
<evidence type="ECO:0000313" key="4">
    <source>
        <dbReference type="Proteomes" id="UP000006334"/>
    </source>
</evidence>
<name>K6X3H8_9ALTE</name>
<feature type="binding site" evidence="2">
    <location>
        <position position="256"/>
    </location>
    <ligand>
        <name>substrate</name>
    </ligand>
</feature>
<dbReference type="eggNOG" id="COG3980">
    <property type="taxonomic scope" value="Bacteria"/>
</dbReference>
<evidence type="ECO:0000313" key="3">
    <source>
        <dbReference type="EMBL" id="GAC15199.1"/>
    </source>
</evidence>
<dbReference type="Gene3D" id="3.40.50.2000">
    <property type="entry name" value="Glycogen Phosphorylase B"/>
    <property type="match status" value="1"/>
</dbReference>
<dbReference type="OrthoDB" id="9788924at2"/>
<dbReference type="Gene3D" id="3.40.50.11190">
    <property type="match status" value="1"/>
</dbReference>
<accession>K6X3H8</accession>
<gene>
    <name evidence="3" type="ORF">GLIP_2574</name>
</gene>
<dbReference type="STRING" id="1127673.GLIP_2574"/>
<protein>
    <recommendedName>
        <fullName evidence="5">UDP-2,4-diacetamido-2,4, 6-trideoxy-beta-L-altropyranose hydrolase</fullName>
    </recommendedName>
</protein>
<feature type="binding site" evidence="2">
    <location>
        <position position="156"/>
    </location>
    <ligand>
        <name>substrate</name>
    </ligand>
</feature>
<feature type="active site" description="Proton acceptor" evidence="1">
    <location>
        <position position="18"/>
    </location>
</feature>
<dbReference type="Proteomes" id="UP000006334">
    <property type="component" value="Unassembled WGS sequence"/>
</dbReference>
<dbReference type="RefSeq" id="WP_008845004.1">
    <property type="nucleotide sequence ID" value="NZ_BAEN01000049.1"/>
</dbReference>
<dbReference type="AlphaFoldDB" id="K6X3H8"/>
<sequence>MQHILFRVNASIASGLGHLMRCLALAQAAVRSDLLVAFMLNRDALVISKQRLDWVGEVLEVPDNYTDEQEIAMFSEFCSQHAVVAVVIDGYQFSPQYRQKIANLSRPVVCFDDMNNSGNLFANLIINGSANAHQLGYQLNQPATRLCIGEKFRVLRQEFCDLTPLPISQRSMLTISLGGSDPANLTLPILQALEQQEFTNKVQVITGAAYPYLSELHLFLENTQLDFVHIHDCQNVAQCFLQSRFAISAAGGSQFELQATGTPSYLLVVAENQLNATQVATQQGGSLAESFVKVKNKQEQHALVKTIVTRTLALWKDIDALEKMQWYLILNADTNGAKRIVEQIKELVLHG</sequence>